<dbReference type="OrthoDB" id="4224743at2759"/>
<proteinExistence type="predicted"/>
<evidence type="ECO:0000259" key="10">
    <source>
        <dbReference type="PROSITE" id="PS50011"/>
    </source>
</evidence>
<dbReference type="EMBL" id="EQ962656">
    <property type="protein sequence ID" value="EED16447.1"/>
    <property type="molecule type" value="Genomic_DNA"/>
</dbReference>
<dbReference type="InterPro" id="IPR051334">
    <property type="entry name" value="SRPK"/>
</dbReference>
<keyword evidence="3" id="KW-0808">Transferase</keyword>
<dbReference type="HOGENOM" id="CLU_000288_81_2_1"/>
<dbReference type="STRING" id="441959.B8MHW7"/>
<comment type="catalytic activity">
    <reaction evidence="8">
        <text>L-seryl-[protein] + ATP = O-phospho-L-seryl-[protein] + ADP + H(+)</text>
        <dbReference type="Rhea" id="RHEA:17989"/>
        <dbReference type="Rhea" id="RHEA-COMP:9863"/>
        <dbReference type="Rhea" id="RHEA-COMP:11604"/>
        <dbReference type="ChEBI" id="CHEBI:15378"/>
        <dbReference type="ChEBI" id="CHEBI:29999"/>
        <dbReference type="ChEBI" id="CHEBI:30616"/>
        <dbReference type="ChEBI" id="CHEBI:83421"/>
        <dbReference type="ChEBI" id="CHEBI:456216"/>
        <dbReference type="EC" id="2.7.11.1"/>
    </reaction>
</comment>
<dbReference type="AlphaFoldDB" id="B8MHW7"/>
<evidence type="ECO:0000256" key="9">
    <source>
        <dbReference type="PROSITE-ProRule" id="PRU10141"/>
    </source>
</evidence>
<dbReference type="Pfam" id="PF00069">
    <property type="entry name" value="Pkinase"/>
    <property type="match status" value="1"/>
</dbReference>
<dbReference type="PROSITE" id="PS50011">
    <property type="entry name" value="PROTEIN_KINASE_DOM"/>
    <property type="match status" value="1"/>
</dbReference>
<dbReference type="PhylomeDB" id="B8MHW7"/>
<dbReference type="Gene3D" id="3.30.200.20">
    <property type="entry name" value="Phosphorylase Kinase, domain 1"/>
    <property type="match status" value="1"/>
</dbReference>
<keyword evidence="6 9" id="KW-0067">ATP-binding</keyword>
<dbReference type="PANTHER" id="PTHR47634">
    <property type="entry name" value="PROTEIN KINASE DOMAIN-CONTAINING PROTEIN-RELATED"/>
    <property type="match status" value="1"/>
</dbReference>
<comment type="catalytic activity">
    <reaction evidence="7">
        <text>L-threonyl-[protein] + ATP = O-phospho-L-threonyl-[protein] + ADP + H(+)</text>
        <dbReference type="Rhea" id="RHEA:46608"/>
        <dbReference type="Rhea" id="RHEA-COMP:11060"/>
        <dbReference type="Rhea" id="RHEA-COMP:11605"/>
        <dbReference type="ChEBI" id="CHEBI:15378"/>
        <dbReference type="ChEBI" id="CHEBI:30013"/>
        <dbReference type="ChEBI" id="CHEBI:30616"/>
        <dbReference type="ChEBI" id="CHEBI:61977"/>
        <dbReference type="ChEBI" id="CHEBI:456216"/>
        <dbReference type="EC" id="2.7.11.1"/>
    </reaction>
</comment>
<dbReference type="GO" id="GO:0000245">
    <property type="term" value="P:spliceosomal complex assembly"/>
    <property type="evidence" value="ECO:0007669"/>
    <property type="project" value="TreeGrafter"/>
</dbReference>
<dbReference type="OMA" id="KDGSWIR"/>
<dbReference type="eggNOG" id="KOG1290">
    <property type="taxonomic scope" value="Eukaryota"/>
</dbReference>
<dbReference type="RefSeq" id="XP_002483681.1">
    <property type="nucleotide sequence ID" value="XM_002483636.1"/>
</dbReference>
<protein>
    <recommendedName>
        <fullName evidence="1">non-specific serine/threonine protein kinase</fullName>
        <ecNumber evidence="1">2.7.11.1</ecNumber>
    </recommendedName>
</protein>
<evidence type="ECO:0000256" key="3">
    <source>
        <dbReference type="ARBA" id="ARBA00022679"/>
    </source>
</evidence>
<dbReference type="InterPro" id="IPR011009">
    <property type="entry name" value="Kinase-like_dom_sf"/>
</dbReference>
<evidence type="ECO:0000256" key="6">
    <source>
        <dbReference type="ARBA" id="ARBA00022840"/>
    </source>
</evidence>
<evidence type="ECO:0000313" key="12">
    <source>
        <dbReference type="Proteomes" id="UP000001745"/>
    </source>
</evidence>
<keyword evidence="12" id="KW-1185">Reference proteome</keyword>
<dbReference type="GO" id="GO:0005524">
    <property type="term" value="F:ATP binding"/>
    <property type="evidence" value="ECO:0007669"/>
    <property type="project" value="UniProtKB-UniRule"/>
</dbReference>
<dbReference type="InterPro" id="IPR017441">
    <property type="entry name" value="Protein_kinase_ATP_BS"/>
</dbReference>
<dbReference type="EC" id="2.7.11.1" evidence="1"/>
<sequence length="414" mass="47521">MESKDETTSQLLYEPLEGVERLEYYRPGGYHPVKIGDEFHDRYRVIHKLGYGSYSTTWLAYDRELTKYLAIKVCTANSNPVHESRILSRLTSSCGQSLNKPGRRMVPSILDNFTIKGPNGEHACYVTVPARGSLSAMKDARALAAQLALAVDYIHSQGVVHGDLHLGNVLLEMPPNFDKLSVDELHAKYGAPEQDRVVHLDGRQLPPGVPSHGIIPMWLGEASENLLLTESNILLTDFGESFLPSEEKKYESHTPLVMRPPETWFQPERPLSFESDIWTLACSIWTIIAQRPLFEGFLATQDDIICEQVDALGILPPEWWQKWGPARQERFHDDGKPKYRNPFRSWEDRFEDSVQEPRKEAGISAFDEEEKNALFSLLWEMLKFRPEERLTAHKVLQSDWMVKWALPEYDKIRE</sequence>
<evidence type="ECO:0000256" key="5">
    <source>
        <dbReference type="ARBA" id="ARBA00022777"/>
    </source>
</evidence>
<dbReference type="InterPro" id="IPR000719">
    <property type="entry name" value="Prot_kinase_dom"/>
</dbReference>
<feature type="domain" description="Protein kinase" evidence="10">
    <location>
        <begin position="43"/>
        <end position="401"/>
    </location>
</feature>
<evidence type="ECO:0000313" key="11">
    <source>
        <dbReference type="EMBL" id="EED16447.1"/>
    </source>
</evidence>
<keyword evidence="5" id="KW-0418">Kinase</keyword>
<dbReference type="Proteomes" id="UP000001745">
    <property type="component" value="Unassembled WGS sequence"/>
</dbReference>
<feature type="binding site" evidence="9">
    <location>
        <position position="72"/>
    </location>
    <ligand>
        <name>ATP</name>
        <dbReference type="ChEBI" id="CHEBI:30616"/>
    </ligand>
</feature>
<evidence type="ECO:0000256" key="4">
    <source>
        <dbReference type="ARBA" id="ARBA00022741"/>
    </source>
</evidence>
<accession>B8MHW7</accession>
<dbReference type="Gene3D" id="1.10.510.10">
    <property type="entry name" value="Transferase(Phosphotransferase) domain 1"/>
    <property type="match status" value="1"/>
</dbReference>
<reference evidence="12" key="1">
    <citation type="journal article" date="2015" name="Genome Announc.">
        <title>Genome sequence of the AIDS-associated pathogen Penicillium marneffei (ATCC18224) and its near taxonomic relative Talaromyces stipitatus (ATCC10500).</title>
        <authorList>
            <person name="Nierman W.C."/>
            <person name="Fedorova-Abrams N.D."/>
            <person name="Andrianopoulos A."/>
        </authorList>
    </citation>
    <scope>NUCLEOTIDE SEQUENCE [LARGE SCALE GENOMIC DNA]</scope>
    <source>
        <strain evidence="12">ATCC 10500 / CBS 375.48 / QM 6759 / NRRL 1006</strain>
    </source>
</reference>
<dbReference type="GO" id="GO:0004674">
    <property type="term" value="F:protein serine/threonine kinase activity"/>
    <property type="evidence" value="ECO:0007669"/>
    <property type="project" value="UniProtKB-KW"/>
</dbReference>
<dbReference type="InParanoid" id="B8MHW7"/>
<evidence type="ECO:0000256" key="8">
    <source>
        <dbReference type="ARBA" id="ARBA00048679"/>
    </source>
</evidence>
<dbReference type="SMART" id="SM00220">
    <property type="entry name" value="S_TKc"/>
    <property type="match status" value="1"/>
</dbReference>
<dbReference type="VEuPathDB" id="FungiDB:TSTA_015350"/>
<organism evidence="11 12">
    <name type="scientific">Talaromyces stipitatus (strain ATCC 10500 / CBS 375.48 / QM 6759 / NRRL 1006)</name>
    <name type="common">Penicillium stipitatum</name>
    <dbReference type="NCBI Taxonomy" id="441959"/>
    <lineage>
        <taxon>Eukaryota</taxon>
        <taxon>Fungi</taxon>
        <taxon>Dikarya</taxon>
        <taxon>Ascomycota</taxon>
        <taxon>Pezizomycotina</taxon>
        <taxon>Eurotiomycetes</taxon>
        <taxon>Eurotiomycetidae</taxon>
        <taxon>Eurotiales</taxon>
        <taxon>Trichocomaceae</taxon>
        <taxon>Talaromyces</taxon>
        <taxon>Talaromyces sect. Talaromyces</taxon>
    </lineage>
</organism>
<dbReference type="PANTHER" id="PTHR47634:SF9">
    <property type="entry name" value="PROTEIN KINASE DOMAIN-CONTAINING PROTEIN-RELATED"/>
    <property type="match status" value="1"/>
</dbReference>
<keyword evidence="4 9" id="KW-0547">Nucleotide-binding</keyword>
<keyword evidence="2" id="KW-0723">Serine/threonine-protein kinase</keyword>
<evidence type="ECO:0000256" key="7">
    <source>
        <dbReference type="ARBA" id="ARBA00047899"/>
    </source>
</evidence>
<dbReference type="GO" id="GO:0050684">
    <property type="term" value="P:regulation of mRNA processing"/>
    <property type="evidence" value="ECO:0007669"/>
    <property type="project" value="TreeGrafter"/>
</dbReference>
<dbReference type="SUPFAM" id="SSF56112">
    <property type="entry name" value="Protein kinase-like (PK-like)"/>
    <property type="match status" value="1"/>
</dbReference>
<dbReference type="GeneID" id="8106277"/>
<dbReference type="PROSITE" id="PS00107">
    <property type="entry name" value="PROTEIN_KINASE_ATP"/>
    <property type="match status" value="1"/>
</dbReference>
<evidence type="ECO:0000256" key="2">
    <source>
        <dbReference type="ARBA" id="ARBA00022527"/>
    </source>
</evidence>
<name>B8MHW7_TALSN</name>
<evidence type="ECO:0000256" key="1">
    <source>
        <dbReference type="ARBA" id="ARBA00012513"/>
    </source>
</evidence>
<gene>
    <name evidence="11" type="ORF">TSTA_015350</name>
</gene>